<dbReference type="GO" id="GO:0005509">
    <property type="term" value="F:calcium ion binding"/>
    <property type="evidence" value="ECO:0007669"/>
    <property type="project" value="InterPro"/>
</dbReference>
<dbReference type="PANTHER" id="PTHR11575">
    <property type="entry name" value="5'-NUCLEOTIDASE-RELATED"/>
    <property type="match status" value="1"/>
</dbReference>
<evidence type="ECO:0000256" key="2">
    <source>
        <dbReference type="SAM" id="Coils"/>
    </source>
</evidence>
<dbReference type="SUPFAM" id="SSF55816">
    <property type="entry name" value="5'-nucleotidase (syn. UDP-sugar hydrolase), C-terminal domain"/>
    <property type="match status" value="1"/>
</dbReference>
<dbReference type="SMART" id="SM00054">
    <property type="entry name" value="EFh"/>
    <property type="match status" value="3"/>
</dbReference>
<keyword evidence="1" id="KW-0106">Calcium</keyword>
<feature type="coiled-coil region" evidence="2">
    <location>
        <begin position="159"/>
        <end position="186"/>
    </location>
</feature>
<feature type="compositionally biased region" description="Basic and acidic residues" evidence="3">
    <location>
        <begin position="75"/>
        <end position="85"/>
    </location>
</feature>
<dbReference type="PANTHER" id="PTHR11575:SF48">
    <property type="entry name" value="5'-NUCLEOTIDASE"/>
    <property type="match status" value="1"/>
</dbReference>
<dbReference type="Gene3D" id="3.60.21.10">
    <property type="match status" value="1"/>
</dbReference>
<evidence type="ECO:0000313" key="6">
    <source>
        <dbReference type="Proteomes" id="UP001295423"/>
    </source>
</evidence>
<dbReference type="SUPFAM" id="SSF56300">
    <property type="entry name" value="Metallo-dependent phosphatases"/>
    <property type="match status" value="1"/>
</dbReference>
<name>A0AAD2JJ99_9STRA</name>
<dbReference type="InterPro" id="IPR036907">
    <property type="entry name" value="5'-Nucleotdase_C_sf"/>
</dbReference>
<evidence type="ECO:0000256" key="3">
    <source>
        <dbReference type="SAM" id="MobiDB-lite"/>
    </source>
</evidence>
<dbReference type="Pfam" id="PF13202">
    <property type="entry name" value="EF-hand_5"/>
    <property type="match status" value="1"/>
</dbReference>
<accession>A0AAD2JJ99</accession>
<dbReference type="InterPro" id="IPR029052">
    <property type="entry name" value="Metallo-depent_PP-like"/>
</dbReference>
<dbReference type="PROSITE" id="PS50222">
    <property type="entry name" value="EF_HAND_2"/>
    <property type="match status" value="2"/>
</dbReference>
<keyword evidence="2" id="KW-0175">Coiled coil</keyword>
<dbReference type="GO" id="GO:0009166">
    <property type="term" value="P:nucleotide catabolic process"/>
    <property type="evidence" value="ECO:0007669"/>
    <property type="project" value="InterPro"/>
</dbReference>
<dbReference type="AlphaFoldDB" id="A0AAD2JJ99"/>
<proteinExistence type="predicted"/>
<dbReference type="SUPFAM" id="SSF47473">
    <property type="entry name" value="EF-hand"/>
    <property type="match status" value="1"/>
</dbReference>
<evidence type="ECO:0000259" key="4">
    <source>
        <dbReference type="PROSITE" id="PS50222"/>
    </source>
</evidence>
<evidence type="ECO:0000256" key="1">
    <source>
        <dbReference type="ARBA" id="ARBA00022837"/>
    </source>
</evidence>
<sequence length="848" mass="94590">MTAEGEDSAAEYKLLQKKIRKVQDILTKIEREQGTKNKLYRAYTRKLGDYTMRINDNEEFNKQFLNTDLDEEEDQSSKVADKPDDISEASSAKTGDLSFDDPDDLMSRGDDDLSDDAESTGDLSLDGDIEIDTSAMEIPKEEESKKGKKKKGKGDGLGYKALQKKLKKAKKSMKILEKEHGKKEAKKLDEYKGHLKNKKKYQGQLEETPEYKKEHGIEDAPKKDLDFPENGVWLRIIQINDVYELDNFPNFKTLCDTKAKETKNGQSPGKFLVILSGDFVAPSLLSGLDKGRGMIDTMNKCGITHVCFGNHECDIPLPALAKRIEESDFAWINTNMREIDDVLKVKTDPHEVIKVKSADGSVEKQVGLLGLLTEDPSVYRPGAFGGATIEPVLAMTKTYMRDVMDPLNLDLVVPLTHQRMDPDREFSKTFKGDVFPIVIGAHDHEPYDETYEGSRIVKTGMDGHNTAIIDITWDAAKGDKPKIDVDMVTTQSYLPDRTILKVVQGHKRILNELQVARLFKLSNWLKGEGKVFSTKDNRLGASTGSEVLCSMFRMGMRSECCICNSGAIRAGKVYPKEHEWFTWSDLKAEVPFPTELTTVYIPGIVLQETIKYSRRLAVQDPPSSSGGYLQHCDQIEMDEITCEIHKIGGKPFEPSHKYLLTLPIDALRGIDNHVPLLEWAEKEHGGGASCANDEGRPAKIVMVEMFSAMMWLDMGSFSEIDTNGDGVLTREEVRERATKVFGKAVADLVVENVFAVADVNNNGYITPVDMMVINFAATDMKKHIGSDNELGAMQEVAADVLGKRASSIEVQDMLKAMMQTLDSDASGNIDRAEMINVVGNLHRQSLLG</sequence>
<dbReference type="InterPro" id="IPR011992">
    <property type="entry name" value="EF-hand-dom_pair"/>
</dbReference>
<dbReference type="Gene3D" id="3.90.780.10">
    <property type="entry name" value="5'-Nucleotidase, C-terminal domain"/>
    <property type="match status" value="1"/>
</dbReference>
<dbReference type="InterPro" id="IPR018247">
    <property type="entry name" value="EF_Hand_1_Ca_BS"/>
</dbReference>
<evidence type="ECO:0000313" key="5">
    <source>
        <dbReference type="EMBL" id="CAJ1955575.1"/>
    </source>
</evidence>
<reference evidence="5" key="1">
    <citation type="submission" date="2023-08" db="EMBL/GenBank/DDBJ databases">
        <authorList>
            <person name="Audoor S."/>
            <person name="Bilcke G."/>
        </authorList>
    </citation>
    <scope>NUCLEOTIDE SEQUENCE</scope>
</reference>
<dbReference type="InterPro" id="IPR006179">
    <property type="entry name" value="5_nucleotidase/apyrase"/>
</dbReference>
<dbReference type="EMBL" id="CAKOGP040001892">
    <property type="protein sequence ID" value="CAJ1955575.1"/>
    <property type="molecule type" value="Genomic_DNA"/>
</dbReference>
<keyword evidence="6" id="KW-1185">Reference proteome</keyword>
<dbReference type="Proteomes" id="UP001295423">
    <property type="component" value="Unassembled WGS sequence"/>
</dbReference>
<feature type="compositionally biased region" description="Acidic residues" evidence="3">
    <location>
        <begin position="112"/>
        <end position="131"/>
    </location>
</feature>
<feature type="domain" description="EF-hand" evidence="4">
    <location>
        <begin position="809"/>
        <end position="844"/>
    </location>
</feature>
<gene>
    <name evidence="5" type="ORF">CYCCA115_LOCUS15816</name>
</gene>
<protein>
    <recommendedName>
        <fullName evidence="4">EF-hand domain-containing protein</fullName>
    </recommendedName>
</protein>
<feature type="region of interest" description="Disordered" evidence="3">
    <location>
        <begin position="63"/>
        <end position="157"/>
    </location>
</feature>
<comment type="caution">
    <text evidence="5">The sequence shown here is derived from an EMBL/GenBank/DDBJ whole genome shotgun (WGS) entry which is preliminary data.</text>
</comment>
<organism evidence="5 6">
    <name type="scientific">Cylindrotheca closterium</name>
    <dbReference type="NCBI Taxonomy" id="2856"/>
    <lineage>
        <taxon>Eukaryota</taxon>
        <taxon>Sar</taxon>
        <taxon>Stramenopiles</taxon>
        <taxon>Ochrophyta</taxon>
        <taxon>Bacillariophyta</taxon>
        <taxon>Bacillariophyceae</taxon>
        <taxon>Bacillariophycidae</taxon>
        <taxon>Bacillariales</taxon>
        <taxon>Bacillariaceae</taxon>
        <taxon>Cylindrotheca</taxon>
    </lineage>
</organism>
<dbReference type="GO" id="GO:0016787">
    <property type="term" value="F:hydrolase activity"/>
    <property type="evidence" value="ECO:0007669"/>
    <property type="project" value="InterPro"/>
</dbReference>
<feature type="domain" description="EF-hand" evidence="4">
    <location>
        <begin position="717"/>
        <end position="743"/>
    </location>
</feature>
<dbReference type="InterPro" id="IPR002048">
    <property type="entry name" value="EF_hand_dom"/>
</dbReference>
<dbReference type="PROSITE" id="PS00018">
    <property type="entry name" value="EF_HAND_1"/>
    <property type="match status" value="3"/>
</dbReference>
<dbReference type="Gene3D" id="1.10.238.10">
    <property type="entry name" value="EF-hand"/>
    <property type="match status" value="1"/>
</dbReference>